<dbReference type="OrthoDB" id="1291358at2759"/>
<dbReference type="InterPro" id="IPR050568">
    <property type="entry name" value="Transcr_DNA_Rep_Reg"/>
</dbReference>
<accession>A0A2R5GY58</accession>
<keyword evidence="6" id="KW-1185">Reference proteome</keyword>
<protein>
    <submittedName>
        <fullName evidence="5">Nuclear transcription factor Y subunit C-1</fullName>
    </submittedName>
</protein>
<dbReference type="Gene3D" id="1.10.20.10">
    <property type="entry name" value="Histone, subunit A"/>
    <property type="match status" value="1"/>
</dbReference>
<gene>
    <name evidence="5" type="ORF">FCC1311_096042</name>
</gene>
<evidence type="ECO:0000256" key="1">
    <source>
        <dbReference type="ARBA" id="ARBA00004123"/>
    </source>
</evidence>
<feature type="domain" description="Transcription factor CBF/NF-Y/archaeal histone" evidence="4">
    <location>
        <begin position="86"/>
        <end position="145"/>
    </location>
</feature>
<dbReference type="GO" id="GO:0046982">
    <property type="term" value="F:protein heterodimerization activity"/>
    <property type="evidence" value="ECO:0007669"/>
    <property type="project" value="InterPro"/>
</dbReference>
<name>A0A2R5GY58_9STRA</name>
<evidence type="ECO:0000256" key="2">
    <source>
        <dbReference type="ARBA" id="ARBA00023242"/>
    </source>
</evidence>
<dbReference type="GO" id="GO:0005634">
    <property type="term" value="C:nucleus"/>
    <property type="evidence" value="ECO:0007669"/>
    <property type="project" value="UniProtKB-SubCell"/>
</dbReference>
<evidence type="ECO:0000259" key="4">
    <source>
        <dbReference type="Pfam" id="PF00808"/>
    </source>
</evidence>
<dbReference type="EMBL" id="BEYU01000154">
    <property type="protein sequence ID" value="GBG33381.1"/>
    <property type="molecule type" value="Genomic_DNA"/>
</dbReference>
<proteinExistence type="predicted"/>
<dbReference type="Pfam" id="PF00808">
    <property type="entry name" value="CBFD_NFYB_HMF"/>
    <property type="match status" value="1"/>
</dbReference>
<evidence type="ECO:0000313" key="5">
    <source>
        <dbReference type="EMBL" id="GBG33381.1"/>
    </source>
</evidence>
<feature type="compositionally biased region" description="Basic and acidic residues" evidence="3">
    <location>
        <begin position="41"/>
        <end position="60"/>
    </location>
</feature>
<feature type="compositionally biased region" description="Low complexity" evidence="3">
    <location>
        <begin position="9"/>
        <end position="39"/>
    </location>
</feature>
<dbReference type="CDD" id="cd22929">
    <property type="entry name" value="HFD_POLE4-like"/>
    <property type="match status" value="1"/>
</dbReference>
<dbReference type="PANTHER" id="PTHR10252">
    <property type="entry name" value="HISTONE-LIKE TRANSCRIPTION FACTOR CCAAT-RELATED"/>
    <property type="match status" value="1"/>
</dbReference>
<dbReference type="Proteomes" id="UP000241890">
    <property type="component" value="Unassembled WGS sequence"/>
</dbReference>
<organism evidence="5 6">
    <name type="scientific">Hondaea fermentalgiana</name>
    <dbReference type="NCBI Taxonomy" id="2315210"/>
    <lineage>
        <taxon>Eukaryota</taxon>
        <taxon>Sar</taxon>
        <taxon>Stramenopiles</taxon>
        <taxon>Bigyra</taxon>
        <taxon>Labyrinthulomycetes</taxon>
        <taxon>Thraustochytrida</taxon>
        <taxon>Thraustochytriidae</taxon>
        <taxon>Hondaea</taxon>
    </lineage>
</organism>
<sequence length="171" mass="17956">MEAGRATGPKSKVPAASAATAATAAMPASAATAASAKASAGKKEAGKGNARQDKAKEKNGVSESAGGQKRSRHVLLDGGEELIRAGTIRRIMKVPNEVKMTGSEAVHLVCKSTELFIGDLLDRAMEKALKDNRKVVRYQDLADCVRESPNLDPFVELLPDLATLCNPSNVN</sequence>
<evidence type="ECO:0000256" key="3">
    <source>
        <dbReference type="SAM" id="MobiDB-lite"/>
    </source>
</evidence>
<dbReference type="InterPro" id="IPR003958">
    <property type="entry name" value="CBFA_NFYB_domain"/>
</dbReference>
<comment type="subcellular location">
    <subcellularLocation>
        <location evidence="1">Nucleus</location>
    </subcellularLocation>
</comment>
<keyword evidence="2" id="KW-0539">Nucleus</keyword>
<dbReference type="InParanoid" id="A0A2R5GY58"/>
<reference evidence="5 6" key="1">
    <citation type="submission" date="2017-12" db="EMBL/GenBank/DDBJ databases">
        <title>Sequencing, de novo assembly and annotation of complete genome of a new Thraustochytrid species, strain FCC1311.</title>
        <authorList>
            <person name="Sedici K."/>
            <person name="Godart F."/>
            <person name="Aiese Cigliano R."/>
            <person name="Sanseverino W."/>
            <person name="Barakat M."/>
            <person name="Ortet P."/>
            <person name="Marechal E."/>
            <person name="Cagnac O."/>
            <person name="Amato A."/>
        </authorList>
    </citation>
    <scope>NUCLEOTIDE SEQUENCE [LARGE SCALE GENOMIC DNA]</scope>
</reference>
<dbReference type="PANTHER" id="PTHR10252:SF54">
    <property type="entry name" value="CHROMATIN ACCESSIBILITY COMPLEX PROTEIN 1"/>
    <property type="match status" value="1"/>
</dbReference>
<dbReference type="InterPro" id="IPR009072">
    <property type="entry name" value="Histone-fold"/>
</dbReference>
<feature type="region of interest" description="Disordered" evidence="3">
    <location>
        <begin position="1"/>
        <end position="74"/>
    </location>
</feature>
<evidence type="ECO:0000313" key="6">
    <source>
        <dbReference type="Proteomes" id="UP000241890"/>
    </source>
</evidence>
<comment type="caution">
    <text evidence="5">The sequence shown here is derived from an EMBL/GenBank/DDBJ whole genome shotgun (WGS) entry which is preliminary data.</text>
</comment>
<dbReference type="SUPFAM" id="SSF47113">
    <property type="entry name" value="Histone-fold"/>
    <property type="match status" value="1"/>
</dbReference>
<dbReference type="AlphaFoldDB" id="A0A2R5GY58"/>